<keyword evidence="1" id="KW-0812">Transmembrane</keyword>
<comment type="caution">
    <text evidence="2">The sequence shown here is derived from an EMBL/GenBank/DDBJ whole genome shotgun (WGS) entry which is preliminary data.</text>
</comment>
<keyword evidence="3" id="KW-1185">Reference proteome</keyword>
<name>A0A834TJX5_9FABA</name>
<evidence type="ECO:0000313" key="3">
    <source>
        <dbReference type="Proteomes" id="UP000634136"/>
    </source>
</evidence>
<protein>
    <submittedName>
        <fullName evidence="2">Uncharacterized protein</fullName>
    </submittedName>
</protein>
<evidence type="ECO:0000256" key="1">
    <source>
        <dbReference type="SAM" id="Phobius"/>
    </source>
</evidence>
<evidence type="ECO:0000313" key="2">
    <source>
        <dbReference type="EMBL" id="KAF7823478.1"/>
    </source>
</evidence>
<accession>A0A834TJX5</accession>
<dbReference type="AlphaFoldDB" id="A0A834TJX5"/>
<dbReference type="EMBL" id="JAAIUW010000007">
    <property type="protein sequence ID" value="KAF7823478.1"/>
    <property type="molecule type" value="Genomic_DNA"/>
</dbReference>
<sequence length="158" mass="17377">MDEDSYEGRRPLYMNVRGKRLFSNVMAIAITATTTAAIVFIPQLPTTTATATVTQWCSALLIFLLATPPPLLCFLFSEVSFVPLYWFSCYGMSVLEGWGGLDFTTDDVGDALSLADLSLRQSFLVVCNCKMTSCACRCAYKKKLCKIKLTGKVSALPE</sequence>
<proteinExistence type="predicted"/>
<keyword evidence="1" id="KW-0472">Membrane</keyword>
<gene>
    <name evidence="2" type="ORF">G2W53_021622</name>
</gene>
<dbReference type="Proteomes" id="UP000634136">
    <property type="component" value="Unassembled WGS sequence"/>
</dbReference>
<reference evidence="2" key="1">
    <citation type="submission" date="2020-09" db="EMBL/GenBank/DDBJ databases">
        <title>Genome-Enabled Discovery of Anthraquinone Biosynthesis in Senna tora.</title>
        <authorList>
            <person name="Kang S.-H."/>
            <person name="Pandey R.P."/>
            <person name="Lee C.-M."/>
            <person name="Sim J.-S."/>
            <person name="Jeong J.-T."/>
            <person name="Choi B.-S."/>
            <person name="Jung M."/>
            <person name="Ginzburg D."/>
            <person name="Zhao K."/>
            <person name="Won S.Y."/>
            <person name="Oh T.-J."/>
            <person name="Yu Y."/>
            <person name="Kim N.-H."/>
            <person name="Lee O.R."/>
            <person name="Lee T.-H."/>
            <person name="Bashyal P."/>
            <person name="Kim T.-S."/>
            <person name="Lee W.-H."/>
            <person name="Kawkins C."/>
            <person name="Kim C.-K."/>
            <person name="Kim J.S."/>
            <person name="Ahn B.O."/>
            <person name="Rhee S.Y."/>
            <person name="Sohng J.K."/>
        </authorList>
    </citation>
    <scope>NUCLEOTIDE SEQUENCE</scope>
    <source>
        <tissue evidence="2">Leaf</tissue>
    </source>
</reference>
<organism evidence="2 3">
    <name type="scientific">Senna tora</name>
    <dbReference type="NCBI Taxonomy" id="362788"/>
    <lineage>
        <taxon>Eukaryota</taxon>
        <taxon>Viridiplantae</taxon>
        <taxon>Streptophyta</taxon>
        <taxon>Embryophyta</taxon>
        <taxon>Tracheophyta</taxon>
        <taxon>Spermatophyta</taxon>
        <taxon>Magnoliopsida</taxon>
        <taxon>eudicotyledons</taxon>
        <taxon>Gunneridae</taxon>
        <taxon>Pentapetalae</taxon>
        <taxon>rosids</taxon>
        <taxon>fabids</taxon>
        <taxon>Fabales</taxon>
        <taxon>Fabaceae</taxon>
        <taxon>Caesalpinioideae</taxon>
        <taxon>Cassia clade</taxon>
        <taxon>Senna</taxon>
    </lineage>
</organism>
<keyword evidence="1" id="KW-1133">Transmembrane helix</keyword>
<feature type="transmembrane region" description="Helical" evidence="1">
    <location>
        <begin position="21"/>
        <end position="41"/>
    </location>
</feature>
<feature type="transmembrane region" description="Helical" evidence="1">
    <location>
        <begin position="53"/>
        <end position="76"/>
    </location>
</feature>